<sequence>MTGPRLLAAVDLGSNSFRLLIGRVETTDFGMQILPLDTLKESVRLAAGLDGENMLDAAARQRGVDALYRFGERLRSFSPDTVRVVATNTLRVARNAAHFLASAEAALGFPIDVIAGREEARLIYMGAAHALPADAAHRLIVDIGGGSTECMLGEGYTPALLESAPVGCVSLSERFFPGGEVDARNFEQARFAARDTLAPIGAAYREHGWGYAVGTSGTAKALTQIAQLAFGLPVLNRDALDRMARLLQKAGHADRLKLDGLRADRRPVFAGGLALMSAVFDELEVDEMRYCAAALREGVLYDLLGRDAGADMREITVAQMRSRYAVSESHGRRVAATALALYDQAARGVAELLHEHRELLRWTAELAETGRTISHENFHRHSAYVLRNADMPGFTRAEQTLMSHIALGQVGGLRKLRELVADERVWLMILCLRLASILHRRRDGAHVPLPALFLKRRRVRLELPRVWALEHPLSDATLTAEAAAWNEIGVFEHVSYERI</sequence>
<dbReference type="InterPro" id="IPR003695">
    <property type="entry name" value="Ppx_GppA_N"/>
</dbReference>
<name>A0A7W8MAH1_9BURK</name>
<dbReference type="InterPro" id="IPR043129">
    <property type="entry name" value="ATPase_NBD"/>
</dbReference>
<dbReference type="Gene3D" id="1.10.3210.10">
    <property type="entry name" value="Hypothetical protein af1432"/>
    <property type="match status" value="1"/>
</dbReference>
<dbReference type="EC" id="3.6.1.11" evidence="4"/>
<evidence type="ECO:0000313" key="4">
    <source>
        <dbReference type="EMBL" id="MBB5273134.1"/>
    </source>
</evidence>
<evidence type="ECO:0000259" key="3">
    <source>
        <dbReference type="Pfam" id="PF21447"/>
    </source>
</evidence>
<protein>
    <submittedName>
        <fullName evidence="4">Exopolyphosphatase/guanosine-5'-triphosphate, 3'-diphosphate pyrophosphatase</fullName>
        <ecNumber evidence="4">3.6.1.11</ecNumber>
        <ecNumber evidence="4">3.6.1.40</ecNumber>
    </submittedName>
</protein>
<dbReference type="Gene3D" id="3.30.420.150">
    <property type="entry name" value="Exopolyphosphatase. Domain 2"/>
    <property type="match status" value="1"/>
</dbReference>
<dbReference type="InterPro" id="IPR030673">
    <property type="entry name" value="PyroPPase_GppA_Ppx"/>
</dbReference>
<dbReference type="InterPro" id="IPR048950">
    <property type="entry name" value="Ppx_GppA_C"/>
</dbReference>
<dbReference type="GO" id="GO:0004309">
    <property type="term" value="F:exopolyphosphatase activity"/>
    <property type="evidence" value="ECO:0007669"/>
    <property type="project" value="UniProtKB-EC"/>
</dbReference>
<accession>A0A7W8MAH1</accession>
<proteinExistence type="predicted"/>
<comment type="caution">
    <text evidence="4">The sequence shown here is derived from an EMBL/GenBank/DDBJ whole genome shotgun (WGS) entry which is preliminary data.</text>
</comment>
<feature type="domain" description="Ppx/GppA phosphatase N-terminal" evidence="2">
    <location>
        <begin position="35"/>
        <end position="305"/>
    </location>
</feature>
<reference evidence="4 5" key="1">
    <citation type="submission" date="2020-08" db="EMBL/GenBank/DDBJ databases">
        <title>Genomic Encyclopedia of Type Strains, Phase IV (KMG-IV): sequencing the most valuable type-strain genomes for metagenomic binning, comparative biology and taxonomic classification.</title>
        <authorList>
            <person name="Goeker M."/>
        </authorList>
    </citation>
    <scope>NUCLEOTIDE SEQUENCE [LARGE SCALE GENOMIC DNA]</scope>
    <source>
        <strain evidence="4 5">DSM 29781</strain>
    </source>
</reference>
<dbReference type="Proteomes" id="UP000532440">
    <property type="component" value="Unassembled WGS sequence"/>
</dbReference>
<organism evidence="4 5">
    <name type="scientific">Quisquiliibacterium transsilvanicum</name>
    <dbReference type="NCBI Taxonomy" id="1549638"/>
    <lineage>
        <taxon>Bacteria</taxon>
        <taxon>Pseudomonadati</taxon>
        <taxon>Pseudomonadota</taxon>
        <taxon>Betaproteobacteria</taxon>
        <taxon>Burkholderiales</taxon>
        <taxon>Burkholderiaceae</taxon>
        <taxon>Quisquiliibacterium</taxon>
    </lineage>
</organism>
<dbReference type="AlphaFoldDB" id="A0A7W8MAH1"/>
<dbReference type="GO" id="GO:0008894">
    <property type="term" value="F:guanosine-5'-triphosphate,3'-diphosphate diphosphatase activity"/>
    <property type="evidence" value="ECO:0007669"/>
    <property type="project" value="UniProtKB-EC"/>
</dbReference>
<evidence type="ECO:0000313" key="5">
    <source>
        <dbReference type="Proteomes" id="UP000532440"/>
    </source>
</evidence>
<dbReference type="PIRSF" id="PIRSF001267">
    <property type="entry name" value="Pyrophosphatase_GppA_Ppx"/>
    <property type="match status" value="1"/>
</dbReference>
<dbReference type="SUPFAM" id="SSF109604">
    <property type="entry name" value="HD-domain/PDEase-like"/>
    <property type="match status" value="1"/>
</dbReference>
<dbReference type="InterPro" id="IPR050273">
    <property type="entry name" value="GppA/Ppx_hydrolase"/>
</dbReference>
<keyword evidence="5" id="KW-1185">Reference proteome</keyword>
<dbReference type="CDD" id="cd24053">
    <property type="entry name" value="ASKHA_NBD_EcPPX-GppA-like"/>
    <property type="match status" value="1"/>
</dbReference>
<dbReference type="Gene3D" id="3.30.420.40">
    <property type="match status" value="1"/>
</dbReference>
<evidence type="ECO:0000256" key="1">
    <source>
        <dbReference type="ARBA" id="ARBA00022801"/>
    </source>
</evidence>
<dbReference type="FunFam" id="3.30.420.40:FF:000023">
    <property type="entry name" value="Guanosine-5'-triphosphate,3'-diphosphate pyrophosphatase"/>
    <property type="match status" value="1"/>
</dbReference>
<dbReference type="RefSeq" id="WP_183969434.1">
    <property type="nucleotide sequence ID" value="NZ_BAABEW010000024.1"/>
</dbReference>
<feature type="domain" description="Ppx/GppA phosphatase C-terminal" evidence="3">
    <location>
        <begin position="313"/>
        <end position="481"/>
    </location>
</feature>
<dbReference type="Pfam" id="PF21447">
    <property type="entry name" value="Ppx-GppA_III"/>
    <property type="match status" value="1"/>
</dbReference>
<keyword evidence="1 4" id="KW-0378">Hydrolase</keyword>
<dbReference type="EC" id="3.6.1.40" evidence="4"/>
<dbReference type="PANTHER" id="PTHR30005">
    <property type="entry name" value="EXOPOLYPHOSPHATASE"/>
    <property type="match status" value="1"/>
</dbReference>
<dbReference type="SUPFAM" id="SSF53067">
    <property type="entry name" value="Actin-like ATPase domain"/>
    <property type="match status" value="2"/>
</dbReference>
<dbReference type="EMBL" id="JACHGB010000006">
    <property type="protein sequence ID" value="MBB5273134.1"/>
    <property type="molecule type" value="Genomic_DNA"/>
</dbReference>
<gene>
    <name evidence="4" type="ORF">HNQ70_003162</name>
</gene>
<dbReference type="PANTHER" id="PTHR30005:SF0">
    <property type="entry name" value="RETROGRADE REGULATION PROTEIN 2"/>
    <property type="match status" value="1"/>
</dbReference>
<dbReference type="Pfam" id="PF02541">
    <property type="entry name" value="Ppx-GppA"/>
    <property type="match status" value="1"/>
</dbReference>
<evidence type="ECO:0000259" key="2">
    <source>
        <dbReference type="Pfam" id="PF02541"/>
    </source>
</evidence>